<evidence type="ECO:0000313" key="1">
    <source>
        <dbReference type="EMBL" id="KAK7829475.1"/>
    </source>
</evidence>
<protein>
    <submittedName>
        <fullName evidence="1">Uncharacterized protein</fullName>
    </submittedName>
</protein>
<dbReference type="AlphaFoldDB" id="A0AAW0JRF1"/>
<sequence length="164" mass="18520">MRMNFVHNENCNGQFARTVREGNSVLILQLGSNAHGSFLLVSELDKGRRRVSIVIPEGKLWSGWRSFGVQLRKTIHPLFQNNGVKHRSATFRPVRMMEKVRQISGGFGNKGKEAALDFQNLKSDGVPVIDLLQQESKMATVFYCPLRNIKTENGATLIHKTKKN</sequence>
<reference evidence="1 2" key="1">
    <citation type="journal article" date="2018" name="Sci. Data">
        <title>The draft genome sequence of cork oak.</title>
        <authorList>
            <person name="Ramos A.M."/>
            <person name="Usie A."/>
            <person name="Barbosa P."/>
            <person name="Barros P.M."/>
            <person name="Capote T."/>
            <person name="Chaves I."/>
            <person name="Simoes F."/>
            <person name="Abreu I."/>
            <person name="Carrasquinho I."/>
            <person name="Faro C."/>
            <person name="Guimaraes J.B."/>
            <person name="Mendonca D."/>
            <person name="Nobrega F."/>
            <person name="Rodrigues L."/>
            <person name="Saibo N.J.M."/>
            <person name="Varela M.C."/>
            <person name="Egas C."/>
            <person name="Matos J."/>
            <person name="Miguel C.M."/>
            <person name="Oliveira M.M."/>
            <person name="Ricardo C.P."/>
            <person name="Goncalves S."/>
        </authorList>
    </citation>
    <scope>NUCLEOTIDE SEQUENCE [LARGE SCALE GENOMIC DNA]</scope>
    <source>
        <strain evidence="2">cv. HL8</strain>
    </source>
</reference>
<dbReference type="Proteomes" id="UP000237347">
    <property type="component" value="Unassembled WGS sequence"/>
</dbReference>
<accession>A0AAW0JRF1</accession>
<evidence type="ECO:0000313" key="2">
    <source>
        <dbReference type="Proteomes" id="UP000237347"/>
    </source>
</evidence>
<comment type="caution">
    <text evidence="1">The sequence shown here is derived from an EMBL/GenBank/DDBJ whole genome shotgun (WGS) entry which is preliminary data.</text>
</comment>
<organism evidence="1 2">
    <name type="scientific">Quercus suber</name>
    <name type="common">Cork oak</name>
    <dbReference type="NCBI Taxonomy" id="58331"/>
    <lineage>
        <taxon>Eukaryota</taxon>
        <taxon>Viridiplantae</taxon>
        <taxon>Streptophyta</taxon>
        <taxon>Embryophyta</taxon>
        <taxon>Tracheophyta</taxon>
        <taxon>Spermatophyta</taxon>
        <taxon>Magnoliopsida</taxon>
        <taxon>eudicotyledons</taxon>
        <taxon>Gunneridae</taxon>
        <taxon>Pentapetalae</taxon>
        <taxon>rosids</taxon>
        <taxon>fabids</taxon>
        <taxon>Fagales</taxon>
        <taxon>Fagaceae</taxon>
        <taxon>Quercus</taxon>
    </lineage>
</organism>
<dbReference type="EMBL" id="PKMF04000482">
    <property type="protein sequence ID" value="KAK7829475.1"/>
    <property type="molecule type" value="Genomic_DNA"/>
</dbReference>
<dbReference type="Gene3D" id="3.10.450.700">
    <property type="match status" value="1"/>
</dbReference>
<proteinExistence type="predicted"/>
<name>A0AAW0JRF1_QUESU</name>
<keyword evidence="2" id="KW-1185">Reference proteome</keyword>
<gene>
    <name evidence="1" type="ORF">CFP56_029420</name>
</gene>